<evidence type="ECO:0000313" key="1">
    <source>
        <dbReference type="EMBL" id="SMP94706.1"/>
    </source>
</evidence>
<dbReference type="RefSeq" id="WP_283417291.1">
    <property type="nucleotide sequence ID" value="NZ_FXUO01000006.1"/>
</dbReference>
<dbReference type="Proteomes" id="UP001158050">
    <property type="component" value="Unassembled WGS sequence"/>
</dbReference>
<name>A0ABY1R6H3_9FLAO</name>
<keyword evidence="2" id="KW-1185">Reference proteome</keyword>
<evidence type="ECO:0000313" key="2">
    <source>
        <dbReference type="Proteomes" id="UP001158050"/>
    </source>
</evidence>
<reference evidence="1 2" key="1">
    <citation type="submission" date="2017-05" db="EMBL/GenBank/DDBJ databases">
        <authorList>
            <person name="Varghese N."/>
            <person name="Submissions S."/>
        </authorList>
    </citation>
    <scope>NUCLEOTIDE SEQUENCE [LARGE SCALE GENOMIC DNA]</scope>
    <source>
        <strain evidence="1 2">DSM 18015</strain>
    </source>
</reference>
<protein>
    <submittedName>
        <fullName evidence="1">Uncharacterized protein</fullName>
    </submittedName>
</protein>
<proteinExistence type="predicted"/>
<gene>
    <name evidence="1" type="ORF">SAMN05421679_106105</name>
</gene>
<dbReference type="EMBL" id="FXUO01000006">
    <property type="protein sequence ID" value="SMP94706.1"/>
    <property type="molecule type" value="Genomic_DNA"/>
</dbReference>
<organism evidence="1 2">
    <name type="scientific">Epilithonimonas pallida</name>
    <dbReference type="NCBI Taxonomy" id="373671"/>
    <lineage>
        <taxon>Bacteria</taxon>
        <taxon>Pseudomonadati</taxon>
        <taxon>Bacteroidota</taxon>
        <taxon>Flavobacteriia</taxon>
        <taxon>Flavobacteriales</taxon>
        <taxon>Weeksellaceae</taxon>
        <taxon>Chryseobacterium group</taxon>
        <taxon>Epilithonimonas</taxon>
    </lineage>
</organism>
<accession>A0ABY1R6H3</accession>
<sequence length="92" mass="10994">MRNKTDQTTQVNDYGSFNIYQFAEAFMPKKKEKLPTPCEFLRKNLLKHYRYRFAKDGNVILSVCTHDGKNIHSKERNFSMAYIKLVRDPRFN</sequence>
<comment type="caution">
    <text evidence="1">The sequence shown here is derived from an EMBL/GenBank/DDBJ whole genome shotgun (WGS) entry which is preliminary data.</text>
</comment>